<dbReference type="eggNOG" id="ENOG503059F">
    <property type="taxonomic scope" value="Bacteria"/>
</dbReference>
<keyword evidence="1" id="KW-0812">Transmembrane</keyword>
<evidence type="ECO:0008006" key="4">
    <source>
        <dbReference type="Google" id="ProtNLM"/>
    </source>
</evidence>
<sequence length="238" mass="28811">MSIFKTILSVISIIISIFCLIVLIRFCFDTTFRHWFIENDYLEMLKVLTPILVAIFVYKYTTDNHKRTLLNELDSKSEWRKTLFEIAGSSENKMKNLYQFRAALRFTYKNEDKYFKHKYFDCMNIIIIKYCENLISQKRTEDNEKNENKQSNLENYEMDSIRLFCIYMLADHWEKNQNKNFKFADPEKEIELCIDTLQKFLTINDKNYCYKSHKNNLDRDNFICLYKQSLNFINSMTS</sequence>
<dbReference type="AlphaFoldDB" id="Q4L4L3"/>
<dbReference type="HOGENOM" id="CLU_1260813_0_0_9"/>
<keyword evidence="1" id="KW-0472">Membrane</keyword>
<keyword evidence="1" id="KW-1133">Transmembrane helix</keyword>
<reference evidence="2 3" key="1">
    <citation type="journal article" date="2005" name="J. Bacteriol.">
        <title>Whole-genome sequencing of Staphylococcus haemolyticus uncovers the extreme plasticity of its genome and the evolution of human-colonizing staphylococcal species.</title>
        <authorList>
            <person name="Takeuchi F."/>
            <person name="Watanabe S."/>
            <person name="Baba T."/>
            <person name="Yuzawa H."/>
            <person name="Ito T."/>
            <person name="Morimoto Y."/>
            <person name="Kuroda M."/>
            <person name="Cui L."/>
            <person name="Takahashi M."/>
            <person name="Ankai A."/>
            <person name="Baba S."/>
            <person name="Fukui S."/>
            <person name="Lee J.C."/>
            <person name="Hiramatsu K."/>
        </authorList>
    </citation>
    <scope>NUCLEOTIDE SEQUENCE [LARGE SCALE GENOMIC DNA]</scope>
    <source>
        <strain evidence="2 3">JCSC1435</strain>
    </source>
</reference>
<protein>
    <recommendedName>
        <fullName evidence="4">DUF4760 domain-containing protein</fullName>
    </recommendedName>
</protein>
<accession>Q4L4L3</accession>
<feature type="transmembrane region" description="Helical" evidence="1">
    <location>
        <begin position="40"/>
        <end position="58"/>
    </location>
</feature>
<evidence type="ECO:0000313" key="3">
    <source>
        <dbReference type="Proteomes" id="UP000000543"/>
    </source>
</evidence>
<proteinExistence type="predicted"/>
<dbReference type="EMBL" id="AP006716">
    <property type="protein sequence ID" value="BAE05412.1"/>
    <property type="molecule type" value="Genomic_DNA"/>
</dbReference>
<dbReference type="RefSeq" id="WP_011276367.1">
    <property type="nucleotide sequence ID" value="NC_007168.1"/>
</dbReference>
<evidence type="ECO:0000313" key="2">
    <source>
        <dbReference type="EMBL" id="BAE05412.1"/>
    </source>
</evidence>
<name>Q4L4L3_STAHJ</name>
<organism evidence="2 3">
    <name type="scientific">Staphylococcus haemolyticus (strain JCSC1435)</name>
    <dbReference type="NCBI Taxonomy" id="279808"/>
    <lineage>
        <taxon>Bacteria</taxon>
        <taxon>Bacillati</taxon>
        <taxon>Bacillota</taxon>
        <taxon>Bacilli</taxon>
        <taxon>Bacillales</taxon>
        <taxon>Staphylococcaceae</taxon>
        <taxon>Staphylococcus</taxon>
    </lineage>
</organism>
<feature type="transmembrane region" description="Helical" evidence="1">
    <location>
        <begin position="6"/>
        <end position="28"/>
    </location>
</feature>
<gene>
    <name evidence="2" type="ordered locus">SH2103</name>
</gene>
<evidence type="ECO:0000256" key="1">
    <source>
        <dbReference type="SAM" id="Phobius"/>
    </source>
</evidence>
<dbReference type="KEGG" id="sha:SH2103"/>
<dbReference type="Proteomes" id="UP000000543">
    <property type="component" value="Chromosome"/>
</dbReference>